<organism evidence="2 3">
    <name type="scientific">Castanea mollissima</name>
    <name type="common">Chinese chestnut</name>
    <dbReference type="NCBI Taxonomy" id="60419"/>
    <lineage>
        <taxon>Eukaryota</taxon>
        <taxon>Viridiplantae</taxon>
        <taxon>Streptophyta</taxon>
        <taxon>Embryophyta</taxon>
        <taxon>Tracheophyta</taxon>
        <taxon>Spermatophyta</taxon>
        <taxon>Magnoliopsida</taxon>
        <taxon>eudicotyledons</taxon>
        <taxon>Gunneridae</taxon>
        <taxon>Pentapetalae</taxon>
        <taxon>rosids</taxon>
        <taxon>fabids</taxon>
        <taxon>Fagales</taxon>
        <taxon>Fagaceae</taxon>
        <taxon>Castanea</taxon>
    </lineage>
</organism>
<sequence>MRRGSMGWGRGRLKTANQEGLGFMRFSDFLPLPMIGSISEPENENSCSKQKGRLRGKAASKEKKNAASCNVPRKIRFKKCEQQSQVCSGTIEKKKHPKPCSKRKKCIKPVAENQSLVLLPESLESGTTNGECVEAAIDNNSTSNKKTSKHYSRRIKCTTDLGGNQNAMLSSAKPMLSGITNDEHPLDHVSCLDSTLLPITNGEVVDSMNEHMRTAKKRPTKLRSKRKKCMELAEDSHSFSSHLESGEFGKSDGEGVENSILDMEKEAVKQQKRRKIRNEPSGKCQDVFVLLQQDTLEVSKHRNVSSKQILGATNGDDITLARFPIDVIETIREGASLLFQRLGLRDFARIDGWFLPNSVHMSSSESKFGRTELGNIIFTDINLISGMEQTSFLFQQSSKVGFSHSNILRTIIYRACLRFPNLASFSSGSSHFPRRSKSAQISEAFSINESTHKVLSFLEGTHQSGKYLL</sequence>
<protein>
    <submittedName>
        <fullName evidence="2">Uncharacterized protein</fullName>
    </submittedName>
</protein>
<evidence type="ECO:0000256" key="1">
    <source>
        <dbReference type="SAM" id="MobiDB-lite"/>
    </source>
</evidence>
<dbReference type="EMBL" id="JRKL02007724">
    <property type="protein sequence ID" value="KAF3947478.1"/>
    <property type="molecule type" value="Genomic_DNA"/>
</dbReference>
<dbReference type="OrthoDB" id="2013972at2759"/>
<accession>A0A8J4QBX6</accession>
<dbReference type="Gene3D" id="3.30.470.20">
    <property type="entry name" value="ATP-grasp fold, B domain"/>
    <property type="match status" value="1"/>
</dbReference>
<dbReference type="GO" id="GO:0009507">
    <property type="term" value="C:chloroplast"/>
    <property type="evidence" value="ECO:0007669"/>
    <property type="project" value="TreeGrafter"/>
</dbReference>
<name>A0A8J4QBX6_9ROSI</name>
<proteinExistence type="predicted"/>
<dbReference type="Proteomes" id="UP000737018">
    <property type="component" value="Unassembled WGS sequence"/>
</dbReference>
<dbReference type="AlphaFoldDB" id="A0A8J4QBX6"/>
<dbReference type="PANTHER" id="PTHR23132">
    <property type="entry name" value="D-ALANINE--D-ALANINE LIGASE"/>
    <property type="match status" value="1"/>
</dbReference>
<comment type="caution">
    <text evidence="2">The sequence shown here is derived from an EMBL/GenBank/DDBJ whole genome shotgun (WGS) entry which is preliminary data.</text>
</comment>
<dbReference type="GO" id="GO:0008716">
    <property type="term" value="F:D-alanine-D-alanine ligase activity"/>
    <property type="evidence" value="ECO:0007669"/>
    <property type="project" value="TreeGrafter"/>
</dbReference>
<feature type="region of interest" description="Disordered" evidence="1">
    <location>
        <begin position="40"/>
        <end position="65"/>
    </location>
</feature>
<evidence type="ECO:0000313" key="2">
    <source>
        <dbReference type="EMBL" id="KAF3947478.1"/>
    </source>
</evidence>
<dbReference type="PANTHER" id="PTHR23132:SF0">
    <property type="entry name" value="D-ALANINE-D-ALANINE LIGASE FAMILY"/>
    <property type="match status" value="1"/>
</dbReference>
<evidence type="ECO:0000313" key="3">
    <source>
        <dbReference type="Proteomes" id="UP000737018"/>
    </source>
</evidence>
<keyword evidence="3" id="KW-1185">Reference proteome</keyword>
<gene>
    <name evidence="2" type="ORF">CMV_026393</name>
</gene>
<reference evidence="2" key="1">
    <citation type="submission" date="2020-03" db="EMBL/GenBank/DDBJ databases">
        <title>Castanea mollissima Vanexum genome sequencing.</title>
        <authorList>
            <person name="Staton M."/>
        </authorList>
    </citation>
    <scope>NUCLEOTIDE SEQUENCE</scope>
    <source>
        <tissue evidence="2">Leaf</tissue>
    </source>
</reference>